<dbReference type="RefSeq" id="WP_208846077.1">
    <property type="nucleotide sequence ID" value="NZ_JAGGDJ010000001.1"/>
</dbReference>
<protein>
    <submittedName>
        <fullName evidence="1">Uncharacterized protein</fullName>
    </submittedName>
</protein>
<reference evidence="1 2" key="1">
    <citation type="submission" date="2021-03" db="EMBL/GenBank/DDBJ databases">
        <title>Paenibacillus artemisicola MWE-103 whole genome sequence.</title>
        <authorList>
            <person name="Ham Y.J."/>
        </authorList>
    </citation>
    <scope>NUCLEOTIDE SEQUENCE [LARGE SCALE GENOMIC DNA]</scope>
    <source>
        <strain evidence="1 2">MWE-103</strain>
    </source>
</reference>
<proteinExistence type="predicted"/>
<evidence type="ECO:0000313" key="1">
    <source>
        <dbReference type="EMBL" id="MBO7743115.1"/>
    </source>
</evidence>
<dbReference type="Proteomes" id="UP000670947">
    <property type="component" value="Unassembled WGS sequence"/>
</dbReference>
<accession>A0ABS3W486</accession>
<keyword evidence="2" id="KW-1185">Reference proteome</keyword>
<name>A0ABS3W486_9BACL</name>
<evidence type="ECO:0000313" key="2">
    <source>
        <dbReference type="Proteomes" id="UP000670947"/>
    </source>
</evidence>
<organism evidence="1 2">
    <name type="scientific">Paenibacillus artemisiicola</name>
    <dbReference type="NCBI Taxonomy" id="1172618"/>
    <lineage>
        <taxon>Bacteria</taxon>
        <taxon>Bacillati</taxon>
        <taxon>Bacillota</taxon>
        <taxon>Bacilli</taxon>
        <taxon>Bacillales</taxon>
        <taxon>Paenibacillaceae</taxon>
        <taxon>Paenibacillus</taxon>
    </lineage>
</organism>
<comment type="caution">
    <text evidence="1">The sequence shown here is derived from an EMBL/GenBank/DDBJ whole genome shotgun (WGS) entry which is preliminary data.</text>
</comment>
<dbReference type="EMBL" id="JAGGDJ010000001">
    <property type="protein sequence ID" value="MBO7743115.1"/>
    <property type="molecule type" value="Genomic_DNA"/>
</dbReference>
<sequence>MNRVDIDNKGIPPLAGICTYDEACKPGFTVDRSVELLKRFNYISKSLNQMLSAHLARVPEWEVKCAFGYHLWLDAEHSAAIRKRVSEMREPPLGLDQVPDDKLRIWLDEAIRGDDTIELLIGFYRVIRKEMIKALNRYLDEMNRIAEHPTYRLLRGILQDQEEMAAWGEQALTALIDLPEKEKLAAHWENHLQTLLKAAGGIFGDVTPEPCTATLRSDGQKYEMDPVPRRDERFIDPYNTSAKIDSYFWDENCSPEERAYSLIYKRLREMDVPEWMGPILYKIEGKPWEYYTDLSRQLWDETRHAMLGEIGLYFGGVPFYKYPIPIGSSMILNTELTPTEAHLVLWRIEQSLMPKQTGKQKEWEIAKETGNPISLLIQDYDWADEVLHAQIGHKWLIPDYGSLTATTEIADQAMKAWGQAAGKAAEWSEHKEWWPQFMEEIRENETRNASGVMARYKMR</sequence>
<gene>
    <name evidence="1" type="ORF">I8J29_02830</name>
</gene>